<dbReference type="GO" id="GO:0005886">
    <property type="term" value="C:plasma membrane"/>
    <property type="evidence" value="ECO:0007669"/>
    <property type="project" value="TreeGrafter"/>
</dbReference>
<dbReference type="GO" id="GO:0045197">
    <property type="term" value="P:establishment or maintenance of epithelial cell apical/basal polarity"/>
    <property type="evidence" value="ECO:0007669"/>
    <property type="project" value="TreeGrafter"/>
</dbReference>
<evidence type="ECO:0000313" key="11">
    <source>
        <dbReference type="EMBL" id="AQM40270.1"/>
    </source>
</evidence>
<feature type="transmembrane region" description="Helical" evidence="9">
    <location>
        <begin position="396"/>
        <end position="420"/>
    </location>
</feature>
<keyword evidence="9" id="KW-0472">Membrane</keyword>
<dbReference type="FunFam" id="2.10.25.10:FF:000045">
    <property type="entry name" value="Slit guidance ligand 2"/>
    <property type="match status" value="1"/>
</dbReference>
<evidence type="ECO:0000256" key="4">
    <source>
        <dbReference type="ARBA" id="ARBA00022729"/>
    </source>
</evidence>
<evidence type="ECO:0000256" key="7">
    <source>
        <dbReference type="ARBA" id="ARBA00023180"/>
    </source>
</evidence>
<evidence type="ECO:0000256" key="5">
    <source>
        <dbReference type="ARBA" id="ARBA00022737"/>
    </source>
</evidence>
<feature type="transmembrane region" description="Helical" evidence="9">
    <location>
        <begin position="35"/>
        <end position="54"/>
    </location>
</feature>
<evidence type="ECO:0000256" key="6">
    <source>
        <dbReference type="ARBA" id="ARBA00023157"/>
    </source>
</evidence>
<dbReference type="EMBL" id="KY484005">
    <property type="protein sequence ID" value="AQM40270.1"/>
    <property type="molecule type" value="mRNA"/>
</dbReference>
<dbReference type="PROSITE" id="PS00022">
    <property type="entry name" value="EGF_1"/>
    <property type="match status" value="6"/>
</dbReference>
<dbReference type="PROSITE" id="PS00010">
    <property type="entry name" value="ASX_HYDROXYL"/>
    <property type="match status" value="4"/>
</dbReference>
<feature type="domain" description="EGF-like" evidence="10">
    <location>
        <begin position="224"/>
        <end position="263"/>
    </location>
</feature>
<dbReference type="InterPro" id="IPR049883">
    <property type="entry name" value="NOTCH1_EGF-like"/>
</dbReference>
<feature type="disulfide bond" evidence="8">
    <location>
        <begin position="292"/>
        <end position="301"/>
    </location>
</feature>
<reference evidence="11" key="1">
    <citation type="journal article" date="2017" name="Dev. Genes Evol.">
        <title>Characterization of the cell polarity gene crumbs during the early development and maintenance of the squid-vibrio light organ symbiosis.</title>
        <authorList>
            <person name="Peyer S.M."/>
            <person name="Heath-Heckman E.A."/>
            <person name="McFall-Ngai M.J."/>
        </authorList>
    </citation>
    <scope>NUCLEOTIDE SEQUENCE</scope>
</reference>
<organism evidence="11">
    <name type="scientific">Euprymna scolopes</name>
    <name type="common">Hawaiian bobtail squid</name>
    <dbReference type="NCBI Taxonomy" id="6613"/>
    <lineage>
        <taxon>Eukaryota</taxon>
        <taxon>Metazoa</taxon>
        <taxon>Spiralia</taxon>
        <taxon>Lophotrochozoa</taxon>
        <taxon>Mollusca</taxon>
        <taxon>Cephalopoda</taxon>
        <taxon>Coleoidea</taxon>
        <taxon>Decapodiformes</taxon>
        <taxon>Sepiida</taxon>
        <taxon>Sepiolidae</taxon>
        <taxon>Sepiolinae</taxon>
        <taxon>Euprymna</taxon>
    </lineage>
</organism>
<evidence type="ECO:0000256" key="8">
    <source>
        <dbReference type="PROSITE-ProRule" id="PRU00076"/>
    </source>
</evidence>
<dbReference type="GO" id="GO:0032991">
    <property type="term" value="C:protein-containing complex"/>
    <property type="evidence" value="ECO:0007669"/>
    <property type="project" value="TreeGrafter"/>
</dbReference>
<accession>A0A1Q1MQR3</accession>
<dbReference type="Gene3D" id="2.10.25.10">
    <property type="entry name" value="Laminin"/>
    <property type="match status" value="7"/>
</dbReference>
<protein>
    <submittedName>
        <fullName evidence="11">CRB</fullName>
    </submittedName>
</protein>
<dbReference type="GO" id="GO:0005576">
    <property type="term" value="C:extracellular region"/>
    <property type="evidence" value="ECO:0007669"/>
    <property type="project" value="UniProtKB-SubCell"/>
</dbReference>
<dbReference type="GO" id="GO:0007157">
    <property type="term" value="P:heterophilic cell-cell adhesion via plasma membrane cell adhesion molecules"/>
    <property type="evidence" value="ECO:0007669"/>
    <property type="project" value="TreeGrafter"/>
</dbReference>
<dbReference type="GO" id="GO:0007399">
    <property type="term" value="P:nervous system development"/>
    <property type="evidence" value="ECO:0007669"/>
    <property type="project" value="UniProtKB-ARBA"/>
</dbReference>
<dbReference type="SMART" id="SM00179">
    <property type="entry name" value="EGF_CA"/>
    <property type="match status" value="5"/>
</dbReference>
<dbReference type="InterPro" id="IPR000152">
    <property type="entry name" value="EGF-type_Asp/Asn_hydroxyl_site"/>
</dbReference>
<feature type="disulfide bond" evidence="8">
    <location>
        <begin position="155"/>
        <end position="172"/>
    </location>
</feature>
<dbReference type="FunFam" id="2.10.25.10:FF:000472">
    <property type="entry name" value="Uncharacterized protein, isoform A"/>
    <property type="match status" value="1"/>
</dbReference>
<dbReference type="SMART" id="SM00181">
    <property type="entry name" value="EGF"/>
    <property type="match status" value="8"/>
</dbReference>
<feature type="domain" description="EGF-like" evidence="10">
    <location>
        <begin position="264"/>
        <end position="302"/>
    </location>
</feature>
<dbReference type="CDD" id="cd00054">
    <property type="entry name" value="EGF_CA"/>
    <property type="match status" value="4"/>
</dbReference>
<feature type="disulfide bond" evidence="8">
    <location>
        <begin position="87"/>
        <end position="96"/>
    </location>
</feature>
<dbReference type="GO" id="GO:0005509">
    <property type="term" value="F:calcium ion binding"/>
    <property type="evidence" value="ECO:0007669"/>
    <property type="project" value="InterPro"/>
</dbReference>
<dbReference type="PANTHER" id="PTHR24049:SF29">
    <property type="entry name" value="EGF-LIKE DOMAIN-CONTAINING PROTEIN"/>
    <property type="match status" value="1"/>
</dbReference>
<dbReference type="SUPFAM" id="SSF57196">
    <property type="entry name" value="EGF/Laminin"/>
    <property type="match status" value="7"/>
</dbReference>
<keyword evidence="7" id="KW-0325">Glycoprotein</keyword>
<feature type="domain" description="EGF-like" evidence="10">
    <location>
        <begin position="60"/>
        <end position="97"/>
    </location>
</feature>
<dbReference type="AlphaFoldDB" id="A0A1Q1MQR3"/>
<feature type="disulfide bond" evidence="8">
    <location>
        <begin position="374"/>
        <end position="383"/>
    </location>
</feature>
<keyword evidence="6 8" id="KW-1015">Disulfide bond</keyword>
<evidence type="ECO:0000256" key="3">
    <source>
        <dbReference type="ARBA" id="ARBA00022536"/>
    </source>
</evidence>
<keyword evidence="3 8" id="KW-0245">EGF-like domain</keyword>
<dbReference type="Pfam" id="PF07645">
    <property type="entry name" value="EGF_CA"/>
    <property type="match status" value="1"/>
</dbReference>
<proteinExistence type="evidence at transcript level"/>
<dbReference type="PROSITE" id="PS01187">
    <property type="entry name" value="EGF_CA"/>
    <property type="match status" value="3"/>
</dbReference>
<name>A0A1Q1MQR3_EUPSC</name>
<feature type="domain" description="EGF-like" evidence="10">
    <location>
        <begin position="146"/>
        <end position="184"/>
    </location>
</feature>
<comment type="subcellular location">
    <subcellularLocation>
        <location evidence="1">Secreted</location>
    </subcellularLocation>
</comment>
<dbReference type="InterPro" id="IPR000742">
    <property type="entry name" value="EGF"/>
</dbReference>
<dbReference type="InterPro" id="IPR001881">
    <property type="entry name" value="EGF-like_Ca-bd_dom"/>
</dbReference>
<evidence type="ECO:0000256" key="2">
    <source>
        <dbReference type="ARBA" id="ARBA00022525"/>
    </source>
</evidence>
<feature type="disulfide bond" evidence="8">
    <location>
        <begin position="273"/>
        <end position="290"/>
    </location>
</feature>
<feature type="disulfide bond" evidence="8">
    <location>
        <begin position="212"/>
        <end position="221"/>
    </location>
</feature>
<feature type="domain" description="EGF-like" evidence="10">
    <location>
        <begin position="304"/>
        <end position="341"/>
    </location>
</feature>
<keyword evidence="9" id="KW-1133">Transmembrane helix</keyword>
<dbReference type="PROSITE" id="PS01186">
    <property type="entry name" value="EGF_2"/>
    <property type="match status" value="4"/>
</dbReference>
<dbReference type="PROSITE" id="PS50026">
    <property type="entry name" value="EGF_3"/>
    <property type="match status" value="7"/>
</dbReference>
<dbReference type="SMR" id="A0A1Q1MQR3"/>
<keyword evidence="5" id="KW-0677">Repeat</keyword>
<evidence type="ECO:0000256" key="1">
    <source>
        <dbReference type="ARBA" id="ARBA00004613"/>
    </source>
</evidence>
<comment type="caution">
    <text evidence="8">Lacks conserved residue(s) required for the propagation of feature annotation.</text>
</comment>
<dbReference type="Pfam" id="PF00008">
    <property type="entry name" value="EGF"/>
    <property type="match status" value="4"/>
</dbReference>
<feature type="domain" description="EGF-like" evidence="10">
    <location>
        <begin position="186"/>
        <end position="222"/>
    </location>
</feature>
<keyword evidence="4" id="KW-0732">Signal</keyword>
<dbReference type="InterPro" id="IPR018097">
    <property type="entry name" value="EGF_Ca-bd_CS"/>
</dbReference>
<feature type="disulfide bond" evidence="8">
    <location>
        <begin position="174"/>
        <end position="183"/>
    </location>
</feature>
<keyword evidence="9" id="KW-0812">Transmembrane</keyword>
<dbReference type="PANTHER" id="PTHR24049">
    <property type="entry name" value="CRUMBS FAMILY MEMBER"/>
    <property type="match status" value="1"/>
</dbReference>
<dbReference type="InterPro" id="IPR051022">
    <property type="entry name" value="Notch_Cell-Fate_Det"/>
</dbReference>
<evidence type="ECO:0000259" key="10">
    <source>
        <dbReference type="PROSITE" id="PS50026"/>
    </source>
</evidence>
<sequence length="459" mass="50800">MENIFMSLGAVGLFRPVISIGRGHRCQQRQRLTRVDFIFIVINIFLILSTLLTLCRCEQNIDECKIYPNCQNNGTCTDLVNGYNCTCTEDFTGDVCEFKVNQTCDSLSCKNGTCTKLNYTNNLGINYEVVNCTCDAGFEGRECELEIDFCQNVTCQNRGNCSANKARTGFQCNCDNDHEGIYCEKRIDHCASKPCYNNASCIDLVGNFDCKCLSGWKGNTCKEDIDECKNRTGWCLNNGVCTNLPGSFNCNCSGTGYGGSYCQFKGLCTDMPCKNGALCTQNYTAQTYTCHCTSGFKGENCSEDKNECTVNPCLHDGTCHNTFGSFECKCDSQKFMGKYCHIENPCSAEKNPCMNSANCTYTISENHSYANCSCPDGWQGPICAEKMRAGPDFNNLYLYIGIPLALLILAMIIGIVFFVLSARKKRATSGTYSPSQQEMSGARVELGNVMKIPPTERLI</sequence>
<evidence type="ECO:0000256" key="9">
    <source>
        <dbReference type="SAM" id="Phobius"/>
    </source>
</evidence>
<keyword evidence="2" id="KW-0964">Secreted</keyword>
<feature type="domain" description="EGF-like" evidence="10">
    <location>
        <begin position="342"/>
        <end position="384"/>
    </location>
</feature>